<comment type="caution">
    <text evidence="2">The sequence shown here is derived from an EMBL/GenBank/DDBJ whole genome shotgun (WGS) entry which is preliminary data.</text>
</comment>
<dbReference type="Gene3D" id="3.10.450.40">
    <property type="match status" value="1"/>
</dbReference>
<organism evidence="2 3">
    <name type="scientific">Aliikangiella marina</name>
    <dbReference type="NCBI Taxonomy" id="1712262"/>
    <lineage>
        <taxon>Bacteria</taxon>
        <taxon>Pseudomonadati</taxon>
        <taxon>Pseudomonadota</taxon>
        <taxon>Gammaproteobacteria</taxon>
        <taxon>Oceanospirillales</taxon>
        <taxon>Pleioneaceae</taxon>
        <taxon>Aliikangiella</taxon>
    </lineage>
</organism>
<dbReference type="Proteomes" id="UP000317839">
    <property type="component" value="Unassembled WGS sequence"/>
</dbReference>
<dbReference type="SUPFAM" id="SSF160719">
    <property type="entry name" value="gpW/gp25-like"/>
    <property type="match status" value="1"/>
</dbReference>
<protein>
    <recommendedName>
        <fullName evidence="1">IraD/Gp25-like domain-containing protein</fullName>
    </recommendedName>
</protein>
<evidence type="ECO:0000259" key="1">
    <source>
        <dbReference type="Pfam" id="PF04965"/>
    </source>
</evidence>
<proteinExistence type="predicted"/>
<gene>
    <name evidence="2" type="ORF">FLL45_16610</name>
</gene>
<feature type="domain" description="IraD/Gp25-like" evidence="1">
    <location>
        <begin position="14"/>
        <end position="96"/>
    </location>
</feature>
<evidence type="ECO:0000313" key="2">
    <source>
        <dbReference type="EMBL" id="TQV73078.1"/>
    </source>
</evidence>
<name>A0A545T7B0_9GAMM</name>
<sequence>MNGMNRTTGHSLSGVDHLRQSIVDILTTPIGSRVMRRDYGSRLYDLVDAPVNRALLVEIYSAVAESLLRWEPRFELTRVQVESISPGKIQLAVEGNYLPENQKMRLEGLML</sequence>
<dbReference type="OrthoDB" id="9802846at2"/>
<dbReference type="Pfam" id="PF04965">
    <property type="entry name" value="GPW_gp25"/>
    <property type="match status" value="1"/>
</dbReference>
<dbReference type="InterPro" id="IPR007048">
    <property type="entry name" value="IraD/Gp25-like"/>
</dbReference>
<dbReference type="AlphaFoldDB" id="A0A545T7B0"/>
<evidence type="ECO:0000313" key="3">
    <source>
        <dbReference type="Proteomes" id="UP000317839"/>
    </source>
</evidence>
<reference evidence="2 3" key="1">
    <citation type="submission" date="2019-06" db="EMBL/GenBank/DDBJ databases">
        <title>Draft genome of Aliikangiella marina GYP-15.</title>
        <authorList>
            <person name="Wang G."/>
        </authorList>
    </citation>
    <scope>NUCLEOTIDE SEQUENCE [LARGE SCALE GENOMIC DNA]</scope>
    <source>
        <strain evidence="2 3">GYP-15</strain>
    </source>
</reference>
<keyword evidence="3" id="KW-1185">Reference proteome</keyword>
<accession>A0A545T7B0</accession>
<dbReference type="EMBL" id="VIKR01000004">
    <property type="protein sequence ID" value="TQV73078.1"/>
    <property type="molecule type" value="Genomic_DNA"/>
</dbReference>